<evidence type="ECO:0000256" key="1">
    <source>
        <dbReference type="PROSITE-ProRule" id="PRU00191"/>
    </source>
</evidence>
<evidence type="ECO:0000256" key="2">
    <source>
        <dbReference type="SAM" id="Coils"/>
    </source>
</evidence>
<name>A0A834I9E7_RHYFE</name>
<dbReference type="PRINTS" id="PR00401">
    <property type="entry name" value="SH2DOMAIN"/>
</dbReference>
<dbReference type="InterPro" id="IPR036860">
    <property type="entry name" value="SH2_dom_sf"/>
</dbReference>
<dbReference type="SUPFAM" id="SSF55550">
    <property type="entry name" value="SH2 domain"/>
    <property type="match status" value="1"/>
</dbReference>
<dbReference type="SMART" id="SM00252">
    <property type="entry name" value="SH2"/>
    <property type="match status" value="1"/>
</dbReference>
<reference evidence="4" key="1">
    <citation type="submission" date="2020-08" db="EMBL/GenBank/DDBJ databases">
        <title>Genome sequencing and assembly of the red palm weevil Rhynchophorus ferrugineus.</title>
        <authorList>
            <person name="Dias G.B."/>
            <person name="Bergman C.M."/>
            <person name="Manee M."/>
        </authorList>
    </citation>
    <scope>NUCLEOTIDE SEQUENCE</scope>
    <source>
        <strain evidence="4">AA-2017</strain>
        <tissue evidence="4">Whole larva</tissue>
    </source>
</reference>
<comment type="caution">
    <text evidence="4">The sequence shown here is derived from an EMBL/GenBank/DDBJ whole genome shotgun (WGS) entry which is preliminary data.</text>
</comment>
<feature type="coiled-coil region" evidence="2">
    <location>
        <begin position="91"/>
        <end position="122"/>
    </location>
</feature>
<feature type="coiled-coil region" evidence="2">
    <location>
        <begin position="219"/>
        <end position="271"/>
    </location>
</feature>
<dbReference type="AlphaFoldDB" id="A0A834I9E7"/>
<dbReference type="OrthoDB" id="10003345at2759"/>
<evidence type="ECO:0000313" key="4">
    <source>
        <dbReference type="EMBL" id="KAF7274518.1"/>
    </source>
</evidence>
<dbReference type="Gene3D" id="3.30.505.10">
    <property type="entry name" value="SH2 domain"/>
    <property type="match status" value="1"/>
</dbReference>
<keyword evidence="1" id="KW-0727">SH2 domain</keyword>
<dbReference type="PANTHER" id="PTHR14388:SF17">
    <property type="entry name" value="SH2 DOMAIN-CONTAINING PROTEIN"/>
    <property type="match status" value="1"/>
</dbReference>
<dbReference type="GO" id="GO:0005737">
    <property type="term" value="C:cytoplasm"/>
    <property type="evidence" value="ECO:0007669"/>
    <property type="project" value="TreeGrafter"/>
</dbReference>
<dbReference type="Proteomes" id="UP000625711">
    <property type="component" value="Unassembled WGS sequence"/>
</dbReference>
<organism evidence="4 5">
    <name type="scientific">Rhynchophorus ferrugineus</name>
    <name type="common">Red palm weevil</name>
    <name type="synonym">Curculio ferrugineus</name>
    <dbReference type="NCBI Taxonomy" id="354439"/>
    <lineage>
        <taxon>Eukaryota</taxon>
        <taxon>Metazoa</taxon>
        <taxon>Ecdysozoa</taxon>
        <taxon>Arthropoda</taxon>
        <taxon>Hexapoda</taxon>
        <taxon>Insecta</taxon>
        <taxon>Pterygota</taxon>
        <taxon>Neoptera</taxon>
        <taxon>Endopterygota</taxon>
        <taxon>Coleoptera</taxon>
        <taxon>Polyphaga</taxon>
        <taxon>Cucujiformia</taxon>
        <taxon>Curculionidae</taxon>
        <taxon>Dryophthorinae</taxon>
        <taxon>Rhynchophorus</taxon>
    </lineage>
</organism>
<dbReference type="PANTHER" id="PTHR14388">
    <property type="entry name" value="T CELL-SPECIFIC ADAPTER PROTEIN TSAD"/>
    <property type="match status" value="1"/>
</dbReference>
<accession>A0A834I9E7</accession>
<protein>
    <recommendedName>
        <fullName evidence="3">SH2 domain-containing protein</fullName>
    </recommendedName>
</protein>
<gene>
    <name evidence="4" type="ORF">GWI33_012830</name>
</gene>
<dbReference type="InterPro" id="IPR000980">
    <property type="entry name" value="SH2"/>
</dbReference>
<proteinExistence type="predicted"/>
<dbReference type="EMBL" id="JAACXV010012679">
    <property type="protein sequence ID" value="KAF7274518.1"/>
    <property type="molecule type" value="Genomic_DNA"/>
</dbReference>
<dbReference type="PROSITE" id="PS50001">
    <property type="entry name" value="SH2"/>
    <property type="match status" value="1"/>
</dbReference>
<dbReference type="Pfam" id="PF00017">
    <property type="entry name" value="SH2"/>
    <property type="match status" value="1"/>
</dbReference>
<evidence type="ECO:0000259" key="3">
    <source>
        <dbReference type="PROSITE" id="PS50001"/>
    </source>
</evidence>
<keyword evidence="2" id="KW-0175">Coiled coil</keyword>
<keyword evidence="5" id="KW-1185">Reference proteome</keyword>
<feature type="domain" description="SH2" evidence="3">
    <location>
        <begin position="319"/>
        <end position="385"/>
    </location>
</feature>
<sequence length="385" mass="45660">MLQQILRDMYVDPEILAELDEQQKQTLFCKMREEQVRRWKAWSEKLRDEAPKTRSNKKKNVNFLSGSDGEPWVWVMGEHKDDKSIEDILKEEAIEKARKQAEKEAEQLRKQMEAQLSEYIELSPKIGEIADSKLEYEDDMDIYCSVDELREKINAQNLQKPQKPIANYQLNSYQSKNNKFNKSNFIDTRDVLQLNTQKVAQKVALWEKRLTEERTTEIFRNIRKKQEQVAREAEEEEKKKDQVWREQERKAKQAEKQIREIARRARAEHRLTANMEIDTNYSTVNAGVPPGRQAVLEWYRQKEKLRLAGVDQFNNVQPWFHGLITRSQAEKLLLDQPYGTFLVRLSEKIWGYAISYRAQEKCKHYLVNASQKYSFSGNQQEHNSL</sequence>
<feature type="non-terminal residue" evidence="4">
    <location>
        <position position="1"/>
    </location>
</feature>
<evidence type="ECO:0000313" key="5">
    <source>
        <dbReference type="Proteomes" id="UP000625711"/>
    </source>
</evidence>